<accession>A0A1F2WJ77</accession>
<feature type="transmembrane region" description="Helical" evidence="1">
    <location>
        <begin position="50"/>
        <end position="72"/>
    </location>
</feature>
<dbReference type="AlphaFoldDB" id="A0A1F2WJ77"/>
<protein>
    <submittedName>
        <fullName evidence="2">Uncharacterized protein</fullName>
    </submittedName>
</protein>
<evidence type="ECO:0000313" key="3">
    <source>
        <dbReference type="Proteomes" id="UP000177876"/>
    </source>
</evidence>
<reference evidence="2 3" key="1">
    <citation type="journal article" date="2016" name="Nat. Commun.">
        <title>Thousands of microbial genomes shed light on interconnected biogeochemical processes in an aquifer system.</title>
        <authorList>
            <person name="Anantharaman K."/>
            <person name="Brown C.T."/>
            <person name="Hug L.A."/>
            <person name="Sharon I."/>
            <person name="Castelle C.J."/>
            <person name="Probst A.J."/>
            <person name="Thomas B.C."/>
            <person name="Singh A."/>
            <person name="Wilkins M.J."/>
            <person name="Karaoz U."/>
            <person name="Brodie E.L."/>
            <person name="Williams K.H."/>
            <person name="Hubbard S.S."/>
            <person name="Banfield J.F."/>
        </authorList>
    </citation>
    <scope>NUCLEOTIDE SEQUENCE [LARGE SCALE GENOMIC DNA]</scope>
</reference>
<evidence type="ECO:0000313" key="2">
    <source>
        <dbReference type="EMBL" id="OFW56881.1"/>
    </source>
</evidence>
<dbReference type="STRING" id="1797197.A2Y75_06875"/>
<gene>
    <name evidence="2" type="ORF">A2Y75_06875</name>
</gene>
<keyword evidence="1" id="KW-0472">Membrane</keyword>
<sequence>MEEAVGLHEQRTEWEIRGGFWEYLHVFIFYVAAALAVLATAGVARLTNGIACLILLVYSMFTVYSSATYVIIDPVSKELLIEKNRYLLPKKHRINMADVKTLLVEESGRPPAEAEGEISKRDLSYSIRIWLILKDGRRLKLFKPGMTGSPQENRKKAYLITSSTAAIWNLPVDYSVKRKGLEADSLDLAGSRAK</sequence>
<name>A0A1F2WJ77_9ACTN</name>
<keyword evidence="1" id="KW-1133">Transmembrane helix</keyword>
<evidence type="ECO:0000256" key="1">
    <source>
        <dbReference type="SAM" id="Phobius"/>
    </source>
</evidence>
<proteinExistence type="predicted"/>
<organism evidence="2 3">
    <name type="scientific">Candidatus Solincola sediminis</name>
    <dbReference type="NCBI Taxonomy" id="1797199"/>
    <lineage>
        <taxon>Bacteria</taxon>
        <taxon>Bacillati</taxon>
        <taxon>Actinomycetota</taxon>
        <taxon>Candidatus Geothermincolia</taxon>
        <taxon>Candidatus Geothermincolales</taxon>
        <taxon>Candidatus Geothermincolaceae</taxon>
        <taxon>Candidatus Solincola</taxon>
    </lineage>
</organism>
<dbReference type="Proteomes" id="UP000177876">
    <property type="component" value="Unassembled WGS sequence"/>
</dbReference>
<comment type="caution">
    <text evidence="2">The sequence shown here is derived from an EMBL/GenBank/DDBJ whole genome shotgun (WGS) entry which is preliminary data.</text>
</comment>
<keyword evidence="1" id="KW-0812">Transmembrane</keyword>
<dbReference type="EMBL" id="MELK01000040">
    <property type="protein sequence ID" value="OFW56881.1"/>
    <property type="molecule type" value="Genomic_DNA"/>
</dbReference>
<feature type="transmembrane region" description="Helical" evidence="1">
    <location>
        <begin position="23"/>
        <end position="43"/>
    </location>
</feature>